<name>A0A0U3NPB1_9BACI</name>
<proteinExistence type="predicted"/>
<dbReference type="AlphaFoldDB" id="A0A0U3NPB1"/>
<organism evidence="2 3">
    <name type="scientific">Lentibacillus amyloliquefaciens</name>
    <dbReference type="NCBI Taxonomy" id="1472767"/>
    <lineage>
        <taxon>Bacteria</taxon>
        <taxon>Bacillati</taxon>
        <taxon>Bacillota</taxon>
        <taxon>Bacilli</taxon>
        <taxon>Bacillales</taxon>
        <taxon>Bacillaceae</taxon>
        <taxon>Lentibacillus</taxon>
    </lineage>
</organism>
<keyword evidence="3" id="KW-1185">Reference proteome</keyword>
<dbReference type="STRING" id="1472767.AOX59_08080"/>
<reference evidence="2 3" key="1">
    <citation type="submission" date="2016-01" db="EMBL/GenBank/DDBJ databases">
        <title>Complete genome sequence of strain Lentibacillus amyloliquefaciens LAM0015T isolated from saline sediment.</title>
        <authorList>
            <person name="Wang J.-L."/>
            <person name="He M.-X."/>
        </authorList>
    </citation>
    <scope>NUCLEOTIDE SEQUENCE [LARGE SCALE GENOMIC DNA]</scope>
    <source>
        <strain evidence="2 3">LAM0015</strain>
    </source>
</reference>
<evidence type="ECO:0000313" key="2">
    <source>
        <dbReference type="EMBL" id="ALX48571.1"/>
    </source>
</evidence>
<dbReference type="KEGG" id="lao:AOX59_08080"/>
<protein>
    <recommendedName>
        <fullName evidence="4">DUF3953 domain-containing protein</fullName>
    </recommendedName>
</protein>
<evidence type="ECO:0008006" key="4">
    <source>
        <dbReference type="Google" id="ProtNLM"/>
    </source>
</evidence>
<keyword evidence="1" id="KW-0812">Transmembrane</keyword>
<keyword evidence="1" id="KW-0472">Membrane</keyword>
<evidence type="ECO:0000313" key="3">
    <source>
        <dbReference type="Proteomes" id="UP000050331"/>
    </source>
</evidence>
<dbReference type="EMBL" id="CP013862">
    <property type="protein sequence ID" value="ALX48571.1"/>
    <property type="molecule type" value="Genomic_DNA"/>
</dbReference>
<sequence length="75" mass="8285">MKAIKFILAVTVVLLSGYSLITGEYGSLPYTQLLLGLMLLVMGMTEMQEERKAIAILLYLSGGFSLFVSFYIILS</sequence>
<gene>
    <name evidence="2" type="ORF">AOX59_08080</name>
</gene>
<evidence type="ECO:0000256" key="1">
    <source>
        <dbReference type="SAM" id="Phobius"/>
    </source>
</evidence>
<accession>A0A0U3NPB1</accession>
<keyword evidence="1" id="KW-1133">Transmembrane helix</keyword>
<feature type="transmembrane region" description="Helical" evidence="1">
    <location>
        <begin position="54"/>
        <end position="74"/>
    </location>
</feature>
<dbReference type="Proteomes" id="UP000050331">
    <property type="component" value="Chromosome"/>
</dbReference>
<dbReference type="InterPro" id="IPR025018">
    <property type="entry name" value="DUF3953"/>
</dbReference>
<dbReference type="Pfam" id="PF13129">
    <property type="entry name" value="DUF3953"/>
    <property type="match status" value="1"/>
</dbReference>